<protein>
    <submittedName>
        <fullName evidence="2">Uncharacterized protein</fullName>
    </submittedName>
</protein>
<evidence type="ECO:0000313" key="3">
    <source>
        <dbReference type="Proteomes" id="UP000631114"/>
    </source>
</evidence>
<keyword evidence="1" id="KW-1133">Transmembrane helix</keyword>
<sequence length="293" mass="34084">MRVVMGRRETLFISLCVGLLGSGYVLYKLYNGHRQRLLDLERELEPYPIVTNFFKTVRRGLGANRETKIKPFSYSDVWSAIQPMMPFFANSVGNGVATRAIVQEIPSYYVHLRSNVTRSSCSSNASDEEKQDSRSQKEICNNMTWPGTWIAGELKDKGKFVKFICCLWFDRLQAHFESIQRIVDLTTLPYAMYYLWNRVSDELDHSQLTDRLKLEKDTLTSLEKIEIWENLKILNFTRLAVSLWAMTVLTLYIRVQVNILGRHLYIDTARGMGASYLLVRPFHFCFEVFSIPF</sequence>
<dbReference type="InterPro" id="IPR006966">
    <property type="entry name" value="Peroxin-3"/>
</dbReference>
<dbReference type="OrthoDB" id="45930at2759"/>
<comment type="caution">
    <text evidence="2">The sequence shown here is derived from an EMBL/GenBank/DDBJ whole genome shotgun (WGS) entry which is preliminary data.</text>
</comment>
<evidence type="ECO:0000256" key="1">
    <source>
        <dbReference type="SAM" id="Phobius"/>
    </source>
</evidence>
<dbReference type="Proteomes" id="UP000631114">
    <property type="component" value="Unassembled WGS sequence"/>
</dbReference>
<evidence type="ECO:0000313" key="2">
    <source>
        <dbReference type="EMBL" id="KAF9595952.1"/>
    </source>
</evidence>
<dbReference type="GO" id="GO:0030674">
    <property type="term" value="F:protein-macromolecule adaptor activity"/>
    <property type="evidence" value="ECO:0007669"/>
    <property type="project" value="TreeGrafter"/>
</dbReference>
<proteinExistence type="predicted"/>
<dbReference type="PANTHER" id="PTHR28080">
    <property type="entry name" value="PEROXISOMAL BIOGENESIS FACTOR 3"/>
    <property type="match status" value="1"/>
</dbReference>
<name>A0A835HCX5_9MAGN</name>
<organism evidence="2 3">
    <name type="scientific">Coptis chinensis</name>
    <dbReference type="NCBI Taxonomy" id="261450"/>
    <lineage>
        <taxon>Eukaryota</taxon>
        <taxon>Viridiplantae</taxon>
        <taxon>Streptophyta</taxon>
        <taxon>Embryophyta</taxon>
        <taxon>Tracheophyta</taxon>
        <taxon>Spermatophyta</taxon>
        <taxon>Magnoliopsida</taxon>
        <taxon>Ranunculales</taxon>
        <taxon>Ranunculaceae</taxon>
        <taxon>Coptidoideae</taxon>
        <taxon>Coptis</taxon>
    </lineage>
</organism>
<dbReference type="GO" id="GO:0045046">
    <property type="term" value="P:protein import into peroxisome membrane"/>
    <property type="evidence" value="ECO:0007669"/>
    <property type="project" value="TreeGrafter"/>
</dbReference>
<dbReference type="AlphaFoldDB" id="A0A835HCX5"/>
<dbReference type="GO" id="GO:0005778">
    <property type="term" value="C:peroxisomal membrane"/>
    <property type="evidence" value="ECO:0007669"/>
    <property type="project" value="InterPro"/>
</dbReference>
<keyword evidence="1" id="KW-0812">Transmembrane</keyword>
<reference evidence="2 3" key="1">
    <citation type="submission" date="2020-10" db="EMBL/GenBank/DDBJ databases">
        <title>The Coptis chinensis genome and diversification of protoberbering-type alkaloids.</title>
        <authorList>
            <person name="Wang B."/>
            <person name="Shu S."/>
            <person name="Song C."/>
            <person name="Liu Y."/>
        </authorList>
    </citation>
    <scope>NUCLEOTIDE SEQUENCE [LARGE SCALE GENOMIC DNA]</scope>
    <source>
        <strain evidence="2">HL-2020</strain>
        <tissue evidence="2">Leaf</tissue>
    </source>
</reference>
<gene>
    <name evidence="2" type="ORF">IFM89_006698</name>
</gene>
<accession>A0A835HCX5</accession>
<dbReference type="Pfam" id="PF04882">
    <property type="entry name" value="Peroxin-3"/>
    <property type="match status" value="1"/>
</dbReference>
<keyword evidence="3" id="KW-1185">Reference proteome</keyword>
<feature type="transmembrane region" description="Helical" evidence="1">
    <location>
        <begin position="12"/>
        <end position="30"/>
    </location>
</feature>
<dbReference type="EMBL" id="JADFTS010000007">
    <property type="protein sequence ID" value="KAF9595952.1"/>
    <property type="molecule type" value="Genomic_DNA"/>
</dbReference>
<keyword evidence="1" id="KW-0472">Membrane</keyword>
<dbReference type="PANTHER" id="PTHR28080:SF1">
    <property type="entry name" value="PEROXISOMAL BIOGENESIS FACTOR 3"/>
    <property type="match status" value="1"/>
</dbReference>